<accession>A0A0F8ZHD5</accession>
<evidence type="ECO:0000256" key="4">
    <source>
        <dbReference type="SAM" id="Phobius"/>
    </source>
</evidence>
<dbReference type="GO" id="GO:0006508">
    <property type="term" value="P:proteolysis"/>
    <property type="evidence" value="ECO:0007669"/>
    <property type="project" value="UniProtKB-KW"/>
</dbReference>
<evidence type="ECO:0000256" key="2">
    <source>
        <dbReference type="ARBA" id="ARBA00022670"/>
    </source>
</evidence>
<dbReference type="InterPro" id="IPR009003">
    <property type="entry name" value="Peptidase_S1_PA"/>
</dbReference>
<dbReference type="PANTHER" id="PTHR43343">
    <property type="entry name" value="PEPTIDASE S12"/>
    <property type="match status" value="1"/>
</dbReference>
<proteinExistence type="inferred from homology"/>
<gene>
    <name evidence="5" type="ORF">LCGC14_2694950</name>
</gene>
<feature type="transmembrane region" description="Helical" evidence="4">
    <location>
        <begin position="12"/>
        <end position="32"/>
    </location>
</feature>
<keyword evidence="2" id="KW-0645">Protease</keyword>
<keyword evidence="4" id="KW-0812">Transmembrane</keyword>
<keyword evidence="3" id="KW-0378">Hydrolase</keyword>
<dbReference type="SUPFAM" id="SSF50494">
    <property type="entry name" value="Trypsin-like serine proteases"/>
    <property type="match status" value="1"/>
</dbReference>
<dbReference type="PANTHER" id="PTHR43343:SF3">
    <property type="entry name" value="PROTEASE DO-LIKE 8, CHLOROPLASTIC"/>
    <property type="match status" value="1"/>
</dbReference>
<organism evidence="5">
    <name type="scientific">marine sediment metagenome</name>
    <dbReference type="NCBI Taxonomy" id="412755"/>
    <lineage>
        <taxon>unclassified sequences</taxon>
        <taxon>metagenomes</taxon>
        <taxon>ecological metagenomes</taxon>
    </lineage>
</organism>
<name>A0A0F8ZHD5_9ZZZZ</name>
<dbReference type="AlphaFoldDB" id="A0A0F8ZHD5"/>
<keyword evidence="4" id="KW-0472">Membrane</keyword>
<evidence type="ECO:0000256" key="3">
    <source>
        <dbReference type="ARBA" id="ARBA00022801"/>
    </source>
</evidence>
<dbReference type="GO" id="GO:0008233">
    <property type="term" value="F:peptidase activity"/>
    <property type="evidence" value="ECO:0007669"/>
    <property type="project" value="UniProtKB-KW"/>
</dbReference>
<reference evidence="5" key="1">
    <citation type="journal article" date="2015" name="Nature">
        <title>Complex archaea that bridge the gap between prokaryotes and eukaryotes.</title>
        <authorList>
            <person name="Spang A."/>
            <person name="Saw J.H."/>
            <person name="Jorgensen S.L."/>
            <person name="Zaremba-Niedzwiedzka K."/>
            <person name="Martijn J."/>
            <person name="Lind A.E."/>
            <person name="van Eijk R."/>
            <person name="Schleper C."/>
            <person name="Guy L."/>
            <person name="Ettema T.J."/>
        </authorList>
    </citation>
    <scope>NUCLEOTIDE SEQUENCE</scope>
</reference>
<dbReference type="Gene3D" id="2.40.10.10">
    <property type="entry name" value="Trypsin-like serine proteases"/>
    <property type="match status" value="1"/>
</dbReference>
<protein>
    <submittedName>
        <fullName evidence="5">Uncharacterized protein</fullName>
    </submittedName>
</protein>
<comment type="similarity">
    <text evidence="1">Belongs to the peptidase S1C family.</text>
</comment>
<evidence type="ECO:0000313" key="5">
    <source>
        <dbReference type="EMBL" id="KKK93232.1"/>
    </source>
</evidence>
<comment type="caution">
    <text evidence="5">The sequence shown here is derived from an EMBL/GenBank/DDBJ whole genome shotgun (WGS) entry which is preliminary data.</text>
</comment>
<dbReference type="InterPro" id="IPR051201">
    <property type="entry name" value="Chloro_Bact_Ser_Proteases"/>
</dbReference>
<keyword evidence="4" id="KW-1133">Transmembrane helix</keyword>
<sequence length="164" mass="17956">MKLSSISRIIPYTVSGIALALSIALIGGLFGIRGRRPTESRPETFKVTHPGPEADPGADVPIYKVESAYSNDEKINIRIYEMLNEAIVNITAVSVEYNWFLESIPRAGTGSGSIIDQEGHVLTNYHVIKEARELSVTLADGLNFKGEDRFGPGNPGDDPDRCFY</sequence>
<evidence type="ECO:0000256" key="1">
    <source>
        <dbReference type="ARBA" id="ARBA00010541"/>
    </source>
</evidence>
<dbReference type="InterPro" id="IPR043504">
    <property type="entry name" value="Peptidase_S1_PA_chymotrypsin"/>
</dbReference>
<dbReference type="EMBL" id="LAZR01047860">
    <property type="protein sequence ID" value="KKK93232.1"/>
    <property type="molecule type" value="Genomic_DNA"/>
</dbReference>